<keyword evidence="3" id="KW-1185">Reference proteome</keyword>
<protein>
    <submittedName>
        <fullName evidence="2">Sucrose transport protein SUT4</fullName>
    </submittedName>
</protein>
<evidence type="ECO:0000256" key="1">
    <source>
        <dbReference type="SAM" id="MobiDB-lite"/>
    </source>
</evidence>
<sequence>MALTWLSWFPFFLFDNDWMGREVYHVNPKGNADEVAAYQTGSHPEASSTGSRLLGSGSGFLGSDLDGSEKTAAGATILGGGKASPTSPCAAGGSVSRVSTLLPTMEAGNVGAVQSSGVPILAAQLGLRRVGLLGGLAPIVRQAGSILHRLEWLLAMIMDEGQLDPSCRNVWLDKVLLPHQQIWKRTRRLYSSLRKAQVDLLREARKEHITYQLKSFSSFSTSQEARGEEDQPFPCLFRNQDVIDQVVIKSVDQCNDQGSTKRARHTCTANQNAEAKGKTDGKDGKKWTQVSSRGNDKDAPVEGEQAQQPIKEEHFQQLLKQDQPPVGKELTAAAVDQLTE</sequence>
<accession>A0ABR2MET7</accession>
<gene>
    <name evidence="2" type="primary">SUT4</name>
    <name evidence="2" type="ORF">KSP40_PGU000649</name>
</gene>
<proteinExistence type="predicted"/>
<evidence type="ECO:0000313" key="3">
    <source>
        <dbReference type="Proteomes" id="UP001412067"/>
    </source>
</evidence>
<reference evidence="2 3" key="1">
    <citation type="journal article" date="2022" name="Nat. Plants">
        <title>Genomes of leafy and leafless Platanthera orchids illuminate the evolution of mycoheterotrophy.</title>
        <authorList>
            <person name="Li M.H."/>
            <person name="Liu K.W."/>
            <person name="Li Z."/>
            <person name="Lu H.C."/>
            <person name="Ye Q.L."/>
            <person name="Zhang D."/>
            <person name="Wang J.Y."/>
            <person name="Li Y.F."/>
            <person name="Zhong Z.M."/>
            <person name="Liu X."/>
            <person name="Yu X."/>
            <person name="Liu D.K."/>
            <person name="Tu X.D."/>
            <person name="Liu B."/>
            <person name="Hao Y."/>
            <person name="Liao X.Y."/>
            <person name="Jiang Y.T."/>
            <person name="Sun W.H."/>
            <person name="Chen J."/>
            <person name="Chen Y.Q."/>
            <person name="Ai Y."/>
            <person name="Zhai J.W."/>
            <person name="Wu S.S."/>
            <person name="Zhou Z."/>
            <person name="Hsiao Y.Y."/>
            <person name="Wu W.L."/>
            <person name="Chen Y.Y."/>
            <person name="Lin Y.F."/>
            <person name="Hsu J.L."/>
            <person name="Li C.Y."/>
            <person name="Wang Z.W."/>
            <person name="Zhao X."/>
            <person name="Zhong W.Y."/>
            <person name="Ma X.K."/>
            <person name="Ma L."/>
            <person name="Huang J."/>
            <person name="Chen G.Z."/>
            <person name="Huang M.Z."/>
            <person name="Huang L."/>
            <person name="Peng D.H."/>
            <person name="Luo Y.B."/>
            <person name="Zou S.Q."/>
            <person name="Chen S.P."/>
            <person name="Lan S."/>
            <person name="Tsai W.C."/>
            <person name="Van de Peer Y."/>
            <person name="Liu Z.J."/>
        </authorList>
    </citation>
    <scope>NUCLEOTIDE SEQUENCE [LARGE SCALE GENOMIC DNA]</scope>
    <source>
        <strain evidence="2">Lor288</strain>
    </source>
</reference>
<evidence type="ECO:0000313" key="2">
    <source>
        <dbReference type="EMBL" id="KAK8962516.1"/>
    </source>
</evidence>
<dbReference type="EMBL" id="JBBWWR010000008">
    <property type="protein sequence ID" value="KAK8962516.1"/>
    <property type="molecule type" value="Genomic_DNA"/>
</dbReference>
<comment type="caution">
    <text evidence="2">The sequence shown here is derived from an EMBL/GenBank/DDBJ whole genome shotgun (WGS) entry which is preliminary data.</text>
</comment>
<organism evidence="2 3">
    <name type="scientific">Platanthera guangdongensis</name>
    <dbReference type="NCBI Taxonomy" id="2320717"/>
    <lineage>
        <taxon>Eukaryota</taxon>
        <taxon>Viridiplantae</taxon>
        <taxon>Streptophyta</taxon>
        <taxon>Embryophyta</taxon>
        <taxon>Tracheophyta</taxon>
        <taxon>Spermatophyta</taxon>
        <taxon>Magnoliopsida</taxon>
        <taxon>Liliopsida</taxon>
        <taxon>Asparagales</taxon>
        <taxon>Orchidaceae</taxon>
        <taxon>Orchidoideae</taxon>
        <taxon>Orchideae</taxon>
        <taxon>Orchidinae</taxon>
        <taxon>Platanthera</taxon>
    </lineage>
</organism>
<name>A0ABR2MET7_9ASPA</name>
<dbReference type="Proteomes" id="UP001412067">
    <property type="component" value="Unassembled WGS sequence"/>
</dbReference>
<feature type="compositionally biased region" description="Basic and acidic residues" evidence="1">
    <location>
        <begin position="275"/>
        <end position="286"/>
    </location>
</feature>
<feature type="region of interest" description="Disordered" evidence="1">
    <location>
        <begin position="257"/>
        <end position="311"/>
    </location>
</feature>